<evidence type="ECO:0000256" key="22">
    <source>
        <dbReference type="ARBA" id="ARBA00022989"/>
    </source>
</evidence>
<keyword evidence="7 32" id="KW-1168">Fusion of virus membrane with host membrane</keyword>
<comment type="function">
    <text evidence="32">Envelope glycoprotein gp160: Oligomerizes in the host endoplasmic reticulum into predominantly trimers. In a second time, gp160 transits in the host Golgi, where glycosylation is completed. The precursor is then proteolytically cleaved in the trans-Golgi and thereby activated by cellular furin or furin-like proteases to produce gp120 and gp41.</text>
</comment>
<dbReference type="GO" id="GO:1903911">
    <property type="term" value="P:positive regulation of receptor clustering"/>
    <property type="evidence" value="ECO:0007669"/>
    <property type="project" value="UniProtKB-UniRule"/>
</dbReference>
<dbReference type="InterPro" id="IPR000328">
    <property type="entry name" value="GP41-like"/>
</dbReference>
<dbReference type="GO" id="GO:0019062">
    <property type="term" value="P:virion attachment to host cell"/>
    <property type="evidence" value="ECO:0007669"/>
    <property type="project" value="UniProtKB-UniRule"/>
</dbReference>
<dbReference type="CDD" id="cd09909">
    <property type="entry name" value="HIV-1-like_HR1-HR2"/>
    <property type="match status" value="1"/>
</dbReference>
<evidence type="ECO:0000256" key="23">
    <source>
        <dbReference type="ARBA" id="ARBA00023046"/>
    </source>
</evidence>
<dbReference type="HAMAP" id="MF_04083">
    <property type="entry name" value="HIV_ENV"/>
    <property type="match status" value="1"/>
</dbReference>
<comment type="miscellaneous">
    <text evidence="32">Inhibitors targeting HIV-1 viral envelope proteins are used as antiretroviral drugs. Attachment of virions to the cell surface via non-specific interactions and CD4 binding can be blocked by inhibitors that include cyanovirin-N, cyclotriazadisulfonamide analogs, PRO 2000, TNX 355 and PRO 542. In addition, BMS 806 can block CD4-induced conformational changes. Env interactions with the coreceptor molecules can be targeted by CCR5 antagonists including SCH-D, maraviroc (UK 427857) and aplaviroc (GW 873140), and the CXCR4 antagonist AMD 070. Fusion of viral and cellular membranes can be inhibited by peptides such as enfuvirtide and tifuvirtide (T 1249). Resistance to inhibitors associated with mutations in Env are observed. Most of the time, single mutations confer only a modest reduction in drug susceptibility. Combination of several mutations is usually required to develop a high-level drug resistance.</text>
</comment>
<evidence type="ECO:0000256" key="17">
    <source>
        <dbReference type="ARBA" id="ARBA00022804"/>
    </source>
</evidence>
<feature type="site" description="Cleavage; by host furin" evidence="32">
    <location>
        <begin position="507"/>
        <end position="508"/>
    </location>
</feature>
<sequence>MRVKGTRMNWPNLWKWGTLILGLVIICSASDNLWVTVYYGVPVWRDADTTLFCASDAKAHVREVHNVWATYACVPTDPNPQEIRLENVTENFNMWKNNMVEQMQEDVISLWDQSPKPCVKLTPLCVTLNCTNANLTKVNSTTNVLDIGNLTDEVKNCSFNVTTEIRDKRQKVHALFYKLDIVQTDNKPNSNEYRLINCNTSVIKQACPKISFDPIPIHYCTPAGYALLKCNDKNFNGTGPCRNVSSVQCTHGIKPVVSTQLLLNGSLAEEEIVIRSENLTDNAKTIIVHLNKSVEINCTRPSNNTRKSTTIGPGQVFYRTGDIIGDTRQAYCEINGTQWNETLRQVTKKLKEYFNKTIIFQPPSGGDLEITMHHFNCRGEFFYCNTTKLFNSTWTGNETMEGQNNTNITNIILPCRIKQIINMWQGTGQAMYAPPISGTINCVSNITGILLTRDGGNSTANETFRPGGGNIKDNWRSELYKYKVVQIEPLGIAPTRAKRRVVEREKRAVGIGAMIFGFLGAAGSTMGAASITLTVQARQLLSGIVQQQSNLLRAIEAQQHMLQLTVWGIKQLQARVLAVERYLKDQKFLGLWGCSGKIICTTAVPWNSTWSNKSYEEIWHNMTWIEWEREISNYTSQIYEILTKSQDQQDRNEKELLELDKWASLWTWFDISNWLWYIKIFIMIVGGLIGLRIIFAVLSIVNRVRQGYSPLSFQTPSHHQREPDRPERIEEEGGEQGRDRSVRLVSGFLALAWDDLRSLCLFSYHRLRDFILIATRTVELLGRGLRRGWESLKYLGNLLIYWSQELKISAISLLNAIAIAVAGWTDRVIEVAQRAWRAILHIPRRIRQGLERALI</sequence>
<evidence type="ECO:0000256" key="18">
    <source>
        <dbReference type="ARBA" id="ARBA00022844"/>
    </source>
</evidence>
<evidence type="ECO:0000256" key="20">
    <source>
        <dbReference type="ARBA" id="ARBA00022879"/>
    </source>
</evidence>
<keyword evidence="31 32" id="KW-1160">Virus entry into host cell</keyword>
<comment type="domain">
    <text evidence="32">The membrane proximal external region (MPER) present in gp41 is a tryptophan-rich region recognized by the antibodies 2F5, Z13, and 4E10. MPER seems to play a role in fusion.</text>
</comment>
<feature type="transmembrane region" description="Helical" evidence="33">
    <location>
        <begin position="674"/>
        <end position="701"/>
    </location>
</feature>
<dbReference type="InterPro" id="IPR000777">
    <property type="entry name" value="HIV1_Gp120"/>
</dbReference>
<evidence type="ECO:0000256" key="16">
    <source>
        <dbReference type="ARBA" id="ARBA00022729"/>
    </source>
</evidence>
<keyword evidence="21 32" id="KW-1164">Virus endocytosis by host</keyword>
<evidence type="ECO:0000256" key="14">
    <source>
        <dbReference type="ARBA" id="ARBA00022692"/>
    </source>
</evidence>
<keyword evidence="28 32" id="KW-0325">Glycoprotein</keyword>
<evidence type="ECO:0000256" key="29">
    <source>
        <dbReference type="ARBA" id="ARBA00023280"/>
    </source>
</evidence>
<comment type="miscellaneous">
    <text evidence="32">HIV-1 lineages are divided in three main groups, M (for Major), O (for Outlier), and N (for New, or Non-M, Non-O). The vast majority of strains found worldwide belong to the group M. Group O seems to be endemic to and largely confined to Cameroon and neighboring countries in West Central Africa, where these viruses represent a small minority of HIV-1 strains. The group N is represented by a limited number of isolates from Cameroonian persons. The group M is further subdivided in 9 clades or subtypes (A to D, F to H, J and K).</text>
</comment>
<dbReference type="Gene3D" id="2.170.40.20">
    <property type="entry name" value="Human immunodeficiency virus 1, Gp160, envelope glycoprotein"/>
    <property type="match status" value="2"/>
</dbReference>
<keyword evidence="19 32" id="KW-1043">Host membrane</keyword>
<keyword evidence="26 32" id="KW-0564">Palmitate</keyword>
<keyword evidence="15 32" id="KW-0053">Apoptosis</keyword>
<accession>A0A0R6ABX1</accession>
<dbReference type="GO" id="GO:0052031">
    <property type="term" value="P:symbiont-mediated perturbation of host defense response"/>
    <property type="evidence" value="ECO:0007669"/>
    <property type="project" value="UniProtKB-UniRule"/>
</dbReference>
<keyword evidence="25 32" id="KW-0472">Membrane</keyword>
<evidence type="ECO:0000256" key="25">
    <source>
        <dbReference type="ARBA" id="ARBA00023136"/>
    </source>
</evidence>
<comment type="caution">
    <text evidence="32">Lacks conserved residue(s) required for the propagation of feature annotation.</text>
</comment>
<feature type="domain" description="Human immunodeficiency virus 1 envelope glycoprotein Gp120" evidence="35">
    <location>
        <begin position="33"/>
        <end position="507"/>
    </location>
</feature>
<feature type="short sequence motif" description="YXXL motif; contains endocytosis signal" evidence="32">
    <location>
        <begin position="708"/>
        <end position="711"/>
    </location>
</feature>
<keyword evidence="17 32" id="KW-1161">Viral attachment to host cell</keyword>
<feature type="disulfide bond" evidence="32">
    <location>
        <begin position="220"/>
        <end position="249"/>
    </location>
</feature>
<evidence type="ECO:0000256" key="21">
    <source>
        <dbReference type="ARBA" id="ARBA00022890"/>
    </source>
</evidence>
<evidence type="ECO:0000256" key="8">
    <source>
        <dbReference type="ARBA" id="ARBA00022510"/>
    </source>
</evidence>
<evidence type="ECO:0000256" key="4">
    <source>
        <dbReference type="ARBA" id="ARBA00004563"/>
    </source>
</evidence>
<dbReference type="FunFam" id="2.170.40.20:FF:000003">
    <property type="entry name" value="Envelope glycoprotein gp160"/>
    <property type="match status" value="1"/>
</dbReference>
<keyword evidence="14 32" id="KW-0812">Transmembrane</keyword>
<dbReference type="Pfam" id="PF00517">
    <property type="entry name" value="GP41"/>
    <property type="match status" value="1"/>
</dbReference>
<dbReference type="GO" id="GO:1903908">
    <property type="term" value="P:positive regulation of plasma membrane raft polarization"/>
    <property type="evidence" value="ECO:0007669"/>
    <property type="project" value="UniProtKB-UniRule"/>
</dbReference>
<dbReference type="EMBL" id="KJ952693">
    <property type="protein sequence ID" value="AJW34089.1"/>
    <property type="molecule type" value="Genomic_DNA"/>
</dbReference>
<reference evidence="37" key="1">
    <citation type="journal article" date="2014" name="Open Forum Infect. Dis.">
        <title>Low Multiplicity of HIV-1 Infection and No Vaccine Enhancement in VAX003 Injection Drug Users.</title>
        <authorList>
            <person name="Sterrett S."/>
            <person name="Learn G.H."/>
            <person name="Edlefsen P.T."/>
            <person name="Haynes B.F."/>
            <person name="Hahn B.H."/>
            <person name="Shaw G.M."/>
            <person name="Bar K.J."/>
        </authorList>
    </citation>
    <scope>NUCLEOTIDE SEQUENCE</scope>
    <source>
        <strain evidence="37">3067A08.A2</strain>
    </source>
</reference>
<keyword evidence="22 32" id="KW-1133">Transmembrane helix</keyword>
<feature type="region of interest" description="Immunosuppression" evidence="32">
    <location>
        <begin position="570"/>
        <end position="588"/>
    </location>
</feature>
<keyword evidence="12 32" id="KW-1162">Viral penetration into host cytoplasm</keyword>
<keyword evidence="20 32" id="KW-0261">Viral envelope protein</keyword>
<feature type="disulfide bond" evidence="32">
    <location>
        <begin position="53"/>
        <end position="73"/>
    </location>
</feature>
<organismHost>
    <name type="scientific">Homo sapiens</name>
    <name type="common">Human</name>
    <dbReference type="NCBI Taxonomy" id="9606"/>
</organismHost>
<dbReference type="GO" id="GO:0016020">
    <property type="term" value="C:membrane"/>
    <property type="evidence" value="ECO:0007669"/>
    <property type="project" value="UniProtKB-UniRule"/>
</dbReference>
<comment type="function">
    <text evidence="32">Transmembrane protein gp41: Acts as a class I viral fusion protein. Under the current model, the protein has at least 3 conformational states: pre-fusion native state, pre-hairpin intermediate state, and post-fusion hairpin state. During fusion of viral and target intracellular membranes, the coiled coil regions (heptad repeats) assume a trimer-of-hairpins structure, positioning the fusion peptide in close proximity to the C-terminal region of the ectodomain. The formation of this structure appears to drive apposition and subsequent fusion of viral and target cell membranes. Complete fusion occurs in host cell endosomes and is dynamin-dependent, however some lipid transfer might occur at the plasma membrane. The virus undergoes clathrin-dependent internalization long before endosomal fusion, thus minimizing the surface exposure of conserved viral epitopes during fusion and reducing the efficacy of inhibitors targeting these epitopes. Membranes fusion leads to delivery of the nucleocapsid into the cytoplasm.</text>
</comment>
<dbReference type="Gene3D" id="1.20.5.490">
    <property type="entry name" value="Single helix bin"/>
    <property type="match status" value="1"/>
</dbReference>
<keyword evidence="10 32" id="KW-1165">Clathrin-mediated endocytosis of virus by host</keyword>
<dbReference type="GO" id="GO:0044175">
    <property type="term" value="C:host cell endosome membrane"/>
    <property type="evidence" value="ECO:0007669"/>
    <property type="project" value="UniProtKB-SubCell"/>
</dbReference>
<dbReference type="FunFam" id="1.10.287.210:FF:000001">
    <property type="entry name" value="Envelope glycoprotein gp160"/>
    <property type="match status" value="1"/>
</dbReference>
<gene>
    <name evidence="32 37" type="primary">env</name>
</gene>
<feature type="topological domain" description="Cytoplasmic" evidence="32">
    <location>
        <begin position="702"/>
        <end position="855"/>
    </location>
</feature>
<comment type="PTM">
    <text evidence="32">Highly glycosylated by host. The high number of glycan on the protein is reffered to as 'glycan shield' because it contributes to hide protein sequence from adaptive immune system.</text>
</comment>
<keyword evidence="24 32" id="KW-0175">Coiled coil</keyword>
<evidence type="ECO:0000256" key="9">
    <source>
        <dbReference type="ARBA" id="ARBA00022511"/>
    </source>
</evidence>
<evidence type="ECO:0000256" key="24">
    <source>
        <dbReference type="ARBA" id="ARBA00023054"/>
    </source>
</evidence>
<dbReference type="Pfam" id="PF00516">
    <property type="entry name" value="GP120"/>
    <property type="match status" value="1"/>
</dbReference>
<evidence type="ECO:0000256" key="10">
    <source>
        <dbReference type="ARBA" id="ARBA00022570"/>
    </source>
</evidence>
<comment type="function">
    <text evidence="32">Surface protein gp120: Attaches the virus to the host lymphoid cell by binding to the primary receptor CD4. This interaction induces a structural rearrangement creating a high affinity binding site for a chemokine coreceptor like CXCR4 and/or CCR5. Acts as a ligand for CD209/DC-SIGN and CLEC4M/DC-SIGNR, which are respectively found on dendritic cells (DCs), and on endothelial cells of liver sinusoids and lymph node sinuses. These interactions allow capture of viral particles at mucosal surfaces by these cells and subsequent transmission to permissive cells. HIV subverts the migration properties of dendritic cells to gain access to CD4+ T-cells in lymph nodes. Virus transmission to permissive T-cells occurs either in trans (without DCs infection, through viral capture and transmission), or in cis (following DCs productive infection, through the usual CD4-gp120 interaction), thereby inducing a robust infection. In trans infection, bound virions remain infectious over days and it is proposed that they are not degraded, but protected in non-lysosomal acidic organelles within the DCs close to the cell membrane thus contributing to the viral infectious potential during DCs' migration from the periphery to the lymphoid tissues. On arrival at lymphoid tissues, intact virions recycle back to DCs' cell surface allowing virus transmission to CD4+ T-cells.</text>
</comment>
<comment type="similarity">
    <text evidence="32">Belongs to the HIV-1 env protein family.</text>
</comment>
<comment type="PTM">
    <text evidence="32">Specific enzymatic cleavages in vivo yield mature proteins. Envelope glycoproteins are synthesized as a inactive precursor that is heavily N-glycosylated and processed likely by host cell furin in the Golgi to yield the mature SU and TM proteins. The cleavage site between SU and TM requires the minimal sequence [KR]-X-[KR]-R. About 2 of the 9 disulfide bonds of gp41 are reduced by P4HB/PDI, following binding to CD4 receptor.</text>
</comment>
<keyword evidence="23 32" id="KW-1039">Host endosome</keyword>
<feature type="region of interest" description="MPER; binding to GalCer" evidence="32">
    <location>
        <begin position="658"/>
        <end position="679"/>
    </location>
</feature>
<evidence type="ECO:0000259" key="35">
    <source>
        <dbReference type="Pfam" id="PF00516"/>
    </source>
</evidence>
<comment type="subcellular location">
    <molecule>Transmembrane protein gp41</molecule>
    <subcellularLocation>
        <location evidence="32">Virion membrane</location>
        <topology evidence="32">Single-pass type I membrane protein</topology>
    </subcellularLocation>
    <subcellularLocation>
        <location evidence="32">Host cell membrane</location>
        <topology evidence="32">Single-pass type I membrane protein</topology>
    </subcellularLocation>
    <subcellularLocation>
        <location evidence="32">Host endosome membrane</location>
        <topology evidence="32">Single-pass type I membrane protein</topology>
    </subcellularLocation>
    <text evidence="32">It is probably concentrated at the site of budding and incorporated into the virions possibly by contacts between the cytoplasmic tail of Env and the N-terminus of Gag.</text>
</comment>
<name>A0A0R6ABX1_HV1</name>
<evidence type="ECO:0000259" key="36">
    <source>
        <dbReference type="Pfam" id="PF00517"/>
    </source>
</evidence>
<evidence type="ECO:0000256" key="6">
    <source>
        <dbReference type="ARBA" id="ARBA00004650"/>
    </source>
</evidence>
<comment type="domain">
    <text evidence="32">Some of the most genetically diverse regions of the viral genome are present in Env. They are called variable regions 1 through 5 (V1 through V5). Coreceptor usage of gp120 is determined mainly by the primary structure of the third variable region (V3) in the outer domain of gp120. The sequence of V3 determines which coreceptor, CCR5 and/or CXCR4 (corresponding to R5/macrophage, X4/T cell and R5X4/T cell and macrophage tropism), is used to trigger the fusion potential of the Env complex, and hence which cells the virus can infect. Binding to CCR5 involves a region adjacent in addition to V3.</text>
</comment>
<dbReference type="GO" id="GO:0019031">
    <property type="term" value="C:viral envelope"/>
    <property type="evidence" value="ECO:0007669"/>
    <property type="project" value="UniProtKB-KW"/>
</dbReference>
<comment type="domain">
    <text evidence="32">The YXXL motif is involved in determining the exact site of viral release at the surface of infected mononuclear cells and promotes endocytosis. YXXL and di-leucine endocytosis motifs interact directly or indirectly with the clathrin adapter complexes, opperate independently, and their activities are not additive.</text>
</comment>
<dbReference type="GO" id="GO:0019082">
    <property type="term" value="P:viral protein processing"/>
    <property type="evidence" value="ECO:0007669"/>
    <property type="project" value="UniProtKB-UniRule"/>
</dbReference>
<dbReference type="InterPro" id="IPR037527">
    <property type="entry name" value="Gp160"/>
</dbReference>
<comment type="domain">
    <text evidence="32 33">The 17 amino acids long immunosuppressive region is present in many retroviral envelope proteins. Synthetic peptides derived from this relatively conserved sequence inhibit immune function in vitro and in vivo.</text>
</comment>
<dbReference type="SUPFAM" id="SSF58069">
    <property type="entry name" value="Virus ectodomain"/>
    <property type="match status" value="1"/>
</dbReference>
<feature type="disulfide bond" evidence="32">
    <location>
        <begin position="594"/>
        <end position="600"/>
    </location>
</feature>
<comment type="subunit">
    <text evidence="32">The mature envelope protein (Env) consists of a homotrimer of non-covalently associated gp120-gp41 heterodimers. The resulting complex protrudes from the virus surface as a spike. There seems to be as few as 10 spikes on the average virion. Surface protein gp120 interacts with host CD4, CCR5 and CXCR4. Gp120 also interacts with the C-type lectins CD209/DC-SIGN and CLEC4M/DC-SIGNR (collectively referred to as DC-SIGN(R)). Gp120 and gp41 interact with GalCer. Gp120 interacts with host ITGA4/ITGB7 complex; on CD4+ T-cells, this interaction results in rapid activation of integrin ITGAL/LFA-1, which facilitates efficient cell-to-cell spreading of HIV-1. Gp120 interacts with cell-associated heparan sulfate; this interaction increases virus infectivity on permissive cells and may be involved in infection of CD4- cells.</text>
</comment>
<evidence type="ECO:0000256" key="19">
    <source>
        <dbReference type="ARBA" id="ARBA00022870"/>
    </source>
</evidence>
<evidence type="ECO:0000256" key="5">
    <source>
        <dbReference type="ARBA" id="ARBA00004578"/>
    </source>
</evidence>
<dbReference type="SUPFAM" id="SSF56502">
    <property type="entry name" value="gp120 core"/>
    <property type="match status" value="2"/>
</dbReference>
<feature type="region of interest" description="CD4-binding loop" evidence="32">
    <location>
        <begin position="363"/>
        <end position="373"/>
    </location>
</feature>
<keyword evidence="16 32" id="KW-0732">Signal</keyword>
<dbReference type="GO" id="GO:0039654">
    <property type="term" value="P:fusion of virus membrane with host endosome membrane"/>
    <property type="evidence" value="ECO:0007669"/>
    <property type="project" value="UniProtKB-UniRule"/>
</dbReference>
<keyword evidence="11 32" id="KW-0945">Host-virus interaction</keyword>
<feature type="lipid moiety-binding region" description="S-palmitoyl cysteine; by host" evidence="32">
    <location>
        <position position="760"/>
    </location>
</feature>
<evidence type="ECO:0000256" key="28">
    <source>
        <dbReference type="ARBA" id="ARBA00023180"/>
    </source>
</evidence>
<dbReference type="FunFam" id="1.20.5.490:FF:000001">
    <property type="entry name" value="Envelope glycoprotein gp160"/>
    <property type="match status" value="1"/>
</dbReference>
<evidence type="ECO:0000256" key="12">
    <source>
        <dbReference type="ARBA" id="ARBA00022595"/>
    </source>
</evidence>
<keyword evidence="29 32" id="KW-0899">Viral immunoevasion</keyword>
<feature type="region of interest" description="Fusion peptide" evidence="32">
    <location>
        <begin position="508"/>
        <end position="528"/>
    </location>
</feature>
<dbReference type="GO" id="GO:0020002">
    <property type="term" value="C:host cell plasma membrane"/>
    <property type="evidence" value="ECO:0007669"/>
    <property type="project" value="UniProtKB-SubCell"/>
</dbReference>
<feature type="region of interest" description="Disordered" evidence="34">
    <location>
        <begin position="712"/>
        <end position="738"/>
    </location>
</feature>
<keyword evidence="8 32" id="KW-1170">Fusion of virus membrane with host endosomal membrane</keyword>
<feature type="chain" id="PRO_5023351197" description="Envelope glycoprotein gp160" evidence="32">
    <location>
        <begin position="32"/>
        <end position="855"/>
    </location>
</feature>
<evidence type="ECO:0000256" key="26">
    <source>
        <dbReference type="ARBA" id="ARBA00023139"/>
    </source>
</evidence>
<comment type="PTM">
    <text evidence="32">Palmitoylation of the transmembrane protein and of Env polyprotein (prior to its proteolytic cleavage) is essential for their association with host cell membrane lipid rafts. Palmitoylation is therefore required for envelope trafficking to classical lipid rafts, but not for viral replication.</text>
</comment>
<dbReference type="GO" id="GO:0019064">
    <property type="term" value="P:fusion of virus membrane with host plasma membrane"/>
    <property type="evidence" value="ECO:0007669"/>
    <property type="project" value="UniProtKB-UniRule"/>
</dbReference>
<dbReference type="GO" id="GO:0075512">
    <property type="term" value="P:clathrin-dependent endocytosis of virus by host cell"/>
    <property type="evidence" value="ECO:0007669"/>
    <property type="project" value="UniProtKB-UniRule"/>
</dbReference>
<organism evidence="37">
    <name type="scientific">Human immunodeficiency virus type 1</name>
    <name type="common">HIV-1</name>
    <dbReference type="NCBI Taxonomy" id="11676"/>
    <lineage>
        <taxon>Viruses</taxon>
        <taxon>Riboviria</taxon>
        <taxon>Pararnavirae</taxon>
        <taxon>Artverviricota</taxon>
        <taxon>Revtraviricetes</taxon>
        <taxon>Ortervirales</taxon>
        <taxon>Retroviridae</taxon>
        <taxon>Orthoretrovirinae</taxon>
        <taxon>Lentivirus</taxon>
        <taxon>Lentivirus humimdef1</taxon>
    </lineage>
</organism>
<evidence type="ECO:0000256" key="31">
    <source>
        <dbReference type="ARBA" id="ARBA00023296"/>
    </source>
</evidence>
<evidence type="ECO:0000256" key="33">
    <source>
        <dbReference type="RuleBase" id="RU363095"/>
    </source>
</evidence>
<evidence type="ECO:0000256" key="27">
    <source>
        <dbReference type="ARBA" id="ARBA00023157"/>
    </source>
</evidence>
<evidence type="ECO:0000256" key="11">
    <source>
        <dbReference type="ARBA" id="ARBA00022581"/>
    </source>
</evidence>
<keyword evidence="18 32" id="KW-0946">Virion</keyword>
<keyword evidence="13 32" id="KW-0165">Cleavage on pair of basic residues</keyword>
<feature type="domain" description="Retroviral envelope protein GP41-like" evidence="36">
    <location>
        <begin position="526"/>
        <end position="717"/>
    </location>
</feature>
<comment type="domain">
    <text evidence="32">The CD4-binding region is targeted by the antibody b12.</text>
</comment>
<keyword evidence="30 32" id="KW-0449">Lipoprotein</keyword>
<dbReference type="InterPro" id="IPR036377">
    <property type="entry name" value="Gp120_core_sf"/>
</dbReference>
<evidence type="ECO:0000256" key="3">
    <source>
        <dbReference type="ARBA" id="ARBA00004505"/>
    </source>
</evidence>
<dbReference type="FunFam" id="2.170.40.20:FF:000004">
    <property type="entry name" value="Envelope glycoprotein gp160"/>
    <property type="match status" value="1"/>
</dbReference>
<evidence type="ECO:0000256" key="13">
    <source>
        <dbReference type="ARBA" id="ARBA00022685"/>
    </source>
</evidence>
<evidence type="ECO:0000256" key="15">
    <source>
        <dbReference type="ARBA" id="ARBA00022703"/>
    </source>
</evidence>
<comment type="subcellular location">
    <molecule>Surface protein gp120</molecule>
    <subcellularLocation>
        <location evidence="32">Virion membrane</location>
        <topology evidence="32">Peripheral membrane protein</topology>
    </subcellularLocation>
    <subcellularLocation>
        <location evidence="32">Host cell membrane</location>
        <topology evidence="32">Peripheral membrane protein</topology>
    </subcellularLocation>
    <subcellularLocation>
        <location evidence="32">Host endosome membrane</location>
        <topology evidence="32">Single-pass type I membrane protein</topology>
    </subcellularLocation>
    <text evidence="32">The surface protein is not anchored to the viral envelope, but associates with the extravirion surface through its binding to TM. It is probably concentrated at the site of budding and incorporated into the virions possibly by contacts between the cytoplasmic tail of Env and the N-terminus of Gag.</text>
</comment>
<evidence type="ECO:0000256" key="32">
    <source>
        <dbReference type="HAMAP-Rule" id="MF_04083"/>
    </source>
</evidence>
<dbReference type="GO" id="GO:0055036">
    <property type="term" value="C:virion membrane"/>
    <property type="evidence" value="ECO:0007669"/>
    <property type="project" value="UniProtKB-SubCell"/>
</dbReference>
<comment type="subcellular location">
    <subcellularLocation>
        <location evidence="3">Host cell membrane</location>
        <topology evidence="3">Peripheral membrane protein</topology>
    </subcellularLocation>
    <subcellularLocation>
        <location evidence="1">Host cell membrane</location>
        <topology evidence="1">Single-pass type I membrane protein</topology>
    </subcellularLocation>
    <subcellularLocation>
        <location evidence="2">Host endosome membrane</location>
        <topology evidence="2">Peripheral membrane protein</topology>
    </subcellularLocation>
    <subcellularLocation>
        <location evidence="5">Host endosome membrane</location>
        <topology evidence="5">Single-pass type I membrane protein</topology>
    </subcellularLocation>
    <subcellularLocation>
        <location evidence="6">Virion membrane</location>
        <topology evidence="6">Peripheral membrane protein</topology>
    </subcellularLocation>
    <subcellularLocation>
        <location evidence="4">Virion membrane</location>
        <topology evidence="4">Single-pass type I membrane protein</topology>
    </subcellularLocation>
</comment>
<protein>
    <recommendedName>
        <fullName evidence="32">Envelope glycoprotein gp160</fullName>
    </recommendedName>
    <alternativeName>
        <fullName evidence="32">Env polyprotein</fullName>
    </alternativeName>
    <component>
        <recommendedName>
            <fullName evidence="32">Surface protein gp120</fullName>
            <shortName evidence="32">SU</shortName>
        </recommendedName>
        <alternativeName>
            <fullName evidence="32">Glycoprotein 120</fullName>
            <shortName evidence="32">gp120</shortName>
        </alternativeName>
    </component>
    <component>
        <recommendedName>
            <fullName evidence="32">Transmembrane protein gp41</fullName>
            <shortName evidence="32">TM</shortName>
        </recommendedName>
        <alternativeName>
            <fullName evidence="32">Glycoprotein 41</fullName>
            <shortName evidence="32">gp41</shortName>
        </alternativeName>
    </component>
</protein>
<evidence type="ECO:0000256" key="7">
    <source>
        <dbReference type="ARBA" id="ARBA00022506"/>
    </source>
</evidence>
<dbReference type="GO" id="GO:0005198">
    <property type="term" value="F:structural molecule activity"/>
    <property type="evidence" value="ECO:0007669"/>
    <property type="project" value="UniProtKB-UniRule"/>
</dbReference>
<feature type="coiled-coil region" evidence="32">
    <location>
        <begin position="629"/>
        <end position="663"/>
    </location>
</feature>
<keyword evidence="9 32" id="KW-1032">Host cell membrane</keyword>
<feature type="compositionally biased region" description="Basic and acidic residues" evidence="34">
    <location>
        <begin position="719"/>
        <end position="728"/>
    </location>
</feature>
<evidence type="ECO:0000256" key="1">
    <source>
        <dbReference type="ARBA" id="ARBA00004402"/>
    </source>
</evidence>
<feature type="disulfide bond" evidence="32">
    <location>
        <begin position="230"/>
        <end position="241"/>
    </location>
</feature>
<evidence type="ECO:0000256" key="34">
    <source>
        <dbReference type="SAM" id="MobiDB-lite"/>
    </source>
</evidence>
<evidence type="ECO:0000256" key="2">
    <source>
        <dbReference type="ARBA" id="ARBA00004433"/>
    </source>
</evidence>
<feature type="chain" id="PRO_5023351196" description="Transmembrane protein gp41" evidence="32">
    <location>
        <begin position="508"/>
        <end position="855"/>
    </location>
</feature>
<evidence type="ECO:0000313" key="37">
    <source>
        <dbReference type="EMBL" id="AJW34089.1"/>
    </source>
</evidence>
<keyword evidence="27 32" id="KW-1015">Disulfide bond</keyword>
<proteinExistence type="inferred from homology"/>
<dbReference type="Gene3D" id="1.10.287.210">
    <property type="match status" value="1"/>
</dbReference>
<evidence type="ECO:0000256" key="30">
    <source>
        <dbReference type="ARBA" id="ARBA00023288"/>
    </source>
</evidence>